<dbReference type="SMART" id="SM00987">
    <property type="entry name" value="UreE_C"/>
    <property type="match status" value="1"/>
</dbReference>
<dbReference type="SMART" id="SM00986">
    <property type="entry name" value="UDG"/>
    <property type="match status" value="1"/>
</dbReference>
<sequence length="170" mass="18572">MMEEAALCFPPVADRRTRVLILGSLPGARSLALSQYYGHPRNHFWPIAAGLTGIDLPALSYEDRLAGLLARRLGLWDVVAEAVRPGSLDQHLRAIRANSLGEFVAGLPELRAIGFNGTTASRIGRRQLEQDAGFADRTVALIDLPSTSPANTMPLSRKAELWRQLAAYIE</sequence>
<evidence type="ECO:0000313" key="2">
    <source>
        <dbReference type="EMBL" id="MBB3925231.1"/>
    </source>
</evidence>
<dbReference type="Gene3D" id="3.40.470.10">
    <property type="entry name" value="Uracil-DNA glycosylase-like domain"/>
    <property type="match status" value="1"/>
</dbReference>
<accession>A0A7W6BE62</accession>
<dbReference type="AlphaFoldDB" id="A0A7W6BE62"/>
<dbReference type="Pfam" id="PF03167">
    <property type="entry name" value="UDG"/>
    <property type="match status" value="1"/>
</dbReference>
<protein>
    <submittedName>
        <fullName evidence="2">Hypoxanthine-DNA glycosylase</fullName>
    </submittedName>
</protein>
<feature type="domain" description="Uracil-DNA glycosylase-like" evidence="1">
    <location>
        <begin position="10"/>
        <end position="166"/>
    </location>
</feature>
<dbReference type="SUPFAM" id="SSF52141">
    <property type="entry name" value="Uracil-DNA glycosylase-like"/>
    <property type="match status" value="1"/>
</dbReference>
<keyword evidence="3" id="KW-1185">Reference proteome</keyword>
<proteinExistence type="predicted"/>
<evidence type="ECO:0000259" key="1">
    <source>
        <dbReference type="SMART" id="SM00986"/>
    </source>
</evidence>
<dbReference type="EMBL" id="JACIDT010000002">
    <property type="protein sequence ID" value="MBB3925231.1"/>
    <property type="molecule type" value="Genomic_DNA"/>
</dbReference>
<gene>
    <name evidence="2" type="ORF">GGR43_000932</name>
</gene>
<dbReference type="CDD" id="cd10032">
    <property type="entry name" value="UDG-F6_HDG"/>
    <property type="match status" value="1"/>
</dbReference>
<reference evidence="2 3" key="1">
    <citation type="submission" date="2020-08" db="EMBL/GenBank/DDBJ databases">
        <title>Genomic Encyclopedia of Type Strains, Phase IV (KMG-IV): sequencing the most valuable type-strain genomes for metagenomic binning, comparative biology and taxonomic classification.</title>
        <authorList>
            <person name="Goeker M."/>
        </authorList>
    </citation>
    <scope>NUCLEOTIDE SEQUENCE [LARGE SCALE GENOMIC DNA]</scope>
    <source>
        <strain evidence="2 3">DSM 26189</strain>
    </source>
</reference>
<name>A0A7W6BE62_9SPHN</name>
<organism evidence="2 3">
    <name type="scientific">Sphingobium jiangsuense</name>
    <dbReference type="NCBI Taxonomy" id="870476"/>
    <lineage>
        <taxon>Bacteria</taxon>
        <taxon>Pseudomonadati</taxon>
        <taxon>Pseudomonadota</taxon>
        <taxon>Alphaproteobacteria</taxon>
        <taxon>Sphingomonadales</taxon>
        <taxon>Sphingomonadaceae</taxon>
        <taxon>Sphingobium</taxon>
    </lineage>
</organism>
<dbReference type="InterPro" id="IPR036895">
    <property type="entry name" value="Uracil-DNA_glycosylase-like_sf"/>
</dbReference>
<dbReference type="InterPro" id="IPR005122">
    <property type="entry name" value="Uracil-DNA_glycosylase-like"/>
</dbReference>
<dbReference type="Proteomes" id="UP000571950">
    <property type="component" value="Unassembled WGS sequence"/>
</dbReference>
<comment type="caution">
    <text evidence="2">The sequence shown here is derived from an EMBL/GenBank/DDBJ whole genome shotgun (WGS) entry which is preliminary data.</text>
</comment>
<dbReference type="InterPro" id="IPR026353">
    <property type="entry name" value="Hypoxan-DNA_Glyclase"/>
</dbReference>
<evidence type="ECO:0000313" key="3">
    <source>
        <dbReference type="Proteomes" id="UP000571950"/>
    </source>
</evidence>
<dbReference type="RefSeq" id="WP_246343321.1">
    <property type="nucleotide sequence ID" value="NZ_BSPS01000030.1"/>
</dbReference>
<dbReference type="NCBIfam" id="TIGR04274">
    <property type="entry name" value="hypoxanDNAglyco"/>
    <property type="match status" value="1"/>
</dbReference>